<name>A0A7W9ZEN0_NOVIT</name>
<dbReference type="EMBL" id="JACIIX010000004">
    <property type="protein sequence ID" value="MBB6210025.1"/>
    <property type="molecule type" value="Genomic_DNA"/>
</dbReference>
<evidence type="ECO:0000313" key="3">
    <source>
        <dbReference type="Proteomes" id="UP000544872"/>
    </source>
</evidence>
<dbReference type="CDD" id="cd16279">
    <property type="entry name" value="metallo-hydrolase-like_MBL-fold"/>
    <property type="match status" value="1"/>
</dbReference>
<keyword evidence="3" id="KW-1185">Reference proteome</keyword>
<dbReference type="Pfam" id="PF12706">
    <property type="entry name" value="Lactamase_B_2"/>
    <property type="match status" value="1"/>
</dbReference>
<organism evidence="2 3">
    <name type="scientific">Novispirillum itersonii</name>
    <name type="common">Aquaspirillum itersonii</name>
    <dbReference type="NCBI Taxonomy" id="189"/>
    <lineage>
        <taxon>Bacteria</taxon>
        <taxon>Pseudomonadati</taxon>
        <taxon>Pseudomonadota</taxon>
        <taxon>Alphaproteobacteria</taxon>
        <taxon>Rhodospirillales</taxon>
        <taxon>Novispirillaceae</taxon>
        <taxon>Novispirillum</taxon>
    </lineage>
</organism>
<keyword evidence="2" id="KW-0378">Hydrolase</keyword>
<accession>A0A7W9ZEN0</accession>
<dbReference type="InterPro" id="IPR036866">
    <property type="entry name" value="RibonucZ/Hydroxyglut_hydro"/>
</dbReference>
<protein>
    <submittedName>
        <fullName evidence="2">Phosphoribosyl 1,2-cyclic phosphate phosphodiesterase</fullName>
        <ecNumber evidence="2">3.1.4.55</ecNumber>
    </submittedName>
</protein>
<dbReference type="RefSeq" id="WP_184262804.1">
    <property type="nucleotide sequence ID" value="NZ_JACIIX010000004.1"/>
</dbReference>
<reference evidence="2 3" key="1">
    <citation type="submission" date="2020-08" db="EMBL/GenBank/DDBJ databases">
        <title>Genomic Encyclopedia of Type Strains, Phase IV (KMG-IV): sequencing the most valuable type-strain genomes for metagenomic binning, comparative biology and taxonomic classification.</title>
        <authorList>
            <person name="Goeker M."/>
        </authorList>
    </citation>
    <scope>NUCLEOTIDE SEQUENCE [LARGE SCALE GENOMIC DNA]</scope>
    <source>
        <strain evidence="2 3">DSM 11590</strain>
    </source>
</reference>
<dbReference type="GO" id="GO:0103043">
    <property type="term" value="F:phosphoribosyl 1,2-cyclic phosphate phosphodiesterase activity"/>
    <property type="evidence" value="ECO:0007669"/>
    <property type="project" value="UniProtKB-EC"/>
</dbReference>
<dbReference type="SMART" id="SM00849">
    <property type="entry name" value="Lactamase_B"/>
    <property type="match status" value="1"/>
</dbReference>
<proteinExistence type="predicted"/>
<gene>
    <name evidence="2" type="ORF">FHS48_001435</name>
</gene>
<feature type="domain" description="Metallo-beta-lactamase" evidence="1">
    <location>
        <begin position="34"/>
        <end position="232"/>
    </location>
</feature>
<evidence type="ECO:0000313" key="2">
    <source>
        <dbReference type="EMBL" id="MBB6210025.1"/>
    </source>
</evidence>
<evidence type="ECO:0000259" key="1">
    <source>
        <dbReference type="SMART" id="SM00849"/>
    </source>
</evidence>
<dbReference type="Gene3D" id="3.60.15.10">
    <property type="entry name" value="Ribonuclease Z/Hydroxyacylglutathione hydrolase-like"/>
    <property type="match status" value="1"/>
</dbReference>
<dbReference type="InterPro" id="IPR001279">
    <property type="entry name" value="Metallo-B-lactamas"/>
</dbReference>
<sequence>MKVTILGSGPSGGIPALDHGWGACDPANPRNRRTRSSALIEAISPLDGQGKRILIDTSPDLRSQFLDNGIRTLDGVIFTHGHADHTHGVDDLRAINRNIGGPLPIWGDGPTLDKLRDSFGYVFGDIPHGKPIFRPWLEPHLIGDSPFSVAGIPVIPFEQDHGWGLTQGLRIGDFAYSTDLMHLPEEAFPILEGIKVWVIGVFGPKPHPTHAHVDLALEWIERVKPERAWLTHLGPGLDYAALEASLPSHVRPAHDGLVISID</sequence>
<dbReference type="AlphaFoldDB" id="A0A7W9ZEN0"/>
<dbReference type="SUPFAM" id="SSF56281">
    <property type="entry name" value="Metallo-hydrolase/oxidoreductase"/>
    <property type="match status" value="1"/>
</dbReference>
<dbReference type="EC" id="3.1.4.55" evidence="2"/>
<dbReference type="PANTHER" id="PTHR42663">
    <property type="entry name" value="HYDROLASE C777.06C-RELATED-RELATED"/>
    <property type="match status" value="1"/>
</dbReference>
<dbReference type="PANTHER" id="PTHR42663:SF6">
    <property type="entry name" value="HYDROLASE C777.06C-RELATED"/>
    <property type="match status" value="1"/>
</dbReference>
<dbReference type="Proteomes" id="UP000544872">
    <property type="component" value="Unassembled WGS sequence"/>
</dbReference>
<comment type="caution">
    <text evidence="2">The sequence shown here is derived from an EMBL/GenBank/DDBJ whole genome shotgun (WGS) entry which is preliminary data.</text>
</comment>